<dbReference type="Gene3D" id="2.60.200.20">
    <property type="match status" value="1"/>
</dbReference>
<dbReference type="Pfam" id="PF00498">
    <property type="entry name" value="FHA"/>
    <property type="match status" value="1"/>
</dbReference>
<dbReference type="PANTHER" id="PTHR43156:SF2">
    <property type="entry name" value="STAGE II SPORULATION PROTEIN E"/>
    <property type="match status" value="1"/>
</dbReference>
<sequence length="564" mass="61166">MAFLKIVTGVSPGKTFDLLSDESVIGRSSDCEIAIDVAAVSRRHASVLRERGQFLLKDLGSRNGTQLNGQAVVAPTPLREGDRVTVCDQEFSFHASPPNSLLGGDTAYLGDESSLAQLVNDTEDDGPANVMATLDLGPGSKSWSMSAKPEVKLSALLEISNNLGKALSVEEILPKLLESLFKIFVQADRAFVVMRPGPDAPLVPVSWRCRRKADNEEAPRLSRTIVEQAMKSQQAILSADAASDERFGMAQSIAEFEIRSMLCAPMIDSDGNSLGVIQVDTTNQRSRFTDEDLEVLAGVASQAAVAMDNAVMHEQVVAQRALQRDLELAARMQRALLPSRAPVAEGYDFFSYYESARQVGGDYYDYIQLPDGRFAVIVGDVAGKGVSAAILMARLSSDVRFTLASEPDLAKVVMRVNKLFAQQGWDDKFVTMIFAVVDPTTHEMTMVNAGHMAPLLRSTGGMVEEISEEISGLPIGVYEDYEYESLTRTLSPGDVLTVFTDGFSEAMNADRDLYGLERLAKVAAADAANVSELGQHILEDVRSFVDGYAQSDDMCLACFGRNPS</sequence>
<dbReference type="AlphaFoldDB" id="A0A5C5VDW1"/>
<dbReference type="EC" id="3.1.3.3" evidence="3"/>
<dbReference type="SUPFAM" id="SSF55781">
    <property type="entry name" value="GAF domain-like"/>
    <property type="match status" value="1"/>
</dbReference>
<dbReference type="CDD" id="cd00060">
    <property type="entry name" value="FHA"/>
    <property type="match status" value="1"/>
</dbReference>
<dbReference type="InterPro" id="IPR052016">
    <property type="entry name" value="Bact_Sigma-Reg"/>
</dbReference>
<dbReference type="Pfam" id="PF13185">
    <property type="entry name" value="GAF_2"/>
    <property type="match status" value="1"/>
</dbReference>
<dbReference type="InterPro" id="IPR029016">
    <property type="entry name" value="GAF-like_dom_sf"/>
</dbReference>
<evidence type="ECO:0000313" key="4">
    <source>
        <dbReference type="Proteomes" id="UP000316714"/>
    </source>
</evidence>
<dbReference type="PANTHER" id="PTHR43156">
    <property type="entry name" value="STAGE II SPORULATION PROTEIN E-RELATED"/>
    <property type="match status" value="1"/>
</dbReference>
<name>A0A5C5VDW1_9BACT</name>
<dbReference type="SUPFAM" id="SSF81606">
    <property type="entry name" value="PP2C-like"/>
    <property type="match status" value="1"/>
</dbReference>
<dbReference type="GO" id="GO:0016791">
    <property type="term" value="F:phosphatase activity"/>
    <property type="evidence" value="ECO:0007669"/>
    <property type="project" value="TreeGrafter"/>
</dbReference>
<dbReference type="SUPFAM" id="SSF49879">
    <property type="entry name" value="SMAD/FHA domain"/>
    <property type="match status" value="1"/>
</dbReference>
<keyword evidence="1 3" id="KW-0378">Hydrolase</keyword>
<feature type="domain" description="FHA" evidence="2">
    <location>
        <begin position="23"/>
        <end position="72"/>
    </location>
</feature>
<dbReference type="RefSeq" id="WP_146562740.1">
    <property type="nucleotide sequence ID" value="NZ_SIHJ01000001.1"/>
</dbReference>
<dbReference type="Proteomes" id="UP000316714">
    <property type="component" value="Unassembled WGS sequence"/>
</dbReference>
<dbReference type="EMBL" id="SIHJ01000001">
    <property type="protein sequence ID" value="TWT36099.1"/>
    <property type="molecule type" value="Genomic_DNA"/>
</dbReference>
<dbReference type="SMART" id="SM00240">
    <property type="entry name" value="FHA"/>
    <property type="match status" value="1"/>
</dbReference>
<dbReference type="Gene3D" id="3.60.40.10">
    <property type="entry name" value="PPM-type phosphatase domain"/>
    <property type="match status" value="1"/>
</dbReference>
<gene>
    <name evidence="3" type="primary">rsbU_1</name>
    <name evidence="3" type="ORF">KOR34_09980</name>
</gene>
<protein>
    <submittedName>
        <fullName evidence="3">Phosphoserine phosphatase RsbU</fullName>
        <ecNumber evidence="3">3.1.3.3</ecNumber>
    </submittedName>
</protein>
<comment type="caution">
    <text evidence="3">The sequence shown here is derived from an EMBL/GenBank/DDBJ whole genome shotgun (WGS) entry which is preliminary data.</text>
</comment>
<proteinExistence type="predicted"/>
<dbReference type="InterPro" id="IPR008984">
    <property type="entry name" value="SMAD_FHA_dom_sf"/>
</dbReference>
<keyword evidence="4" id="KW-1185">Reference proteome</keyword>
<evidence type="ECO:0000313" key="3">
    <source>
        <dbReference type="EMBL" id="TWT36099.1"/>
    </source>
</evidence>
<dbReference type="OrthoDB" id="247273at2"/>
<dbReference type="InterPro" id="IPR036457">
    <property type="entry name" value="PPM-type-like_dom_sf"/>
</dbReference>
<accession>A0A5C5VDW1</accession>
<dbReference type="SMART" id="SM00331">
    <property type="entry name" value="PP2C_SIG"/>
    <property type="match status" value="1"/>
</dbReference>
<dbReference type="SMART" id="SM00065">
    <property type="entry name" value="GAF"/>
    <property type="match status" value="1"/>
</dbReference>
<dbReference type="InterPro" id="IPR000253">
    <property type="entry name" value="FHA_dom"/>
</dbReference>
<organism evidence="3 4">
    <name type="scientific">Posidoniimonas corsicana</name>
    <dbReference type="NCBI Taxonomy" id="1938618"/>
    <lineage>
        <taxon>Bacteria</taxon>
        <taxon>Pseudomonadati</taxon>
        <taxon>Planctomycetota</taxon>
        <taxon>Planctomycetia</taxon>
        <taxon>Pirellulales</taxon>
        <taxon>Lacipirellulaceae</taxon>
        <taxon>Posidoniimonas</taxon>
    </lineage>
</organism>
<reference evidence="3 4" key="1">
    <citation type="submission" date="2019-02" db="EMBL/GenBank/DDBJ databases">
        <title>Deep-cultivation of Planctomycetes and their phenomic and genomic characterization uncovers novel biology.</title>
        <authorList>
            <person name="Wiegand S."/>
            <person name="Jogler M."/>
            <person name="Boedeker C."/>
            <person name="Pinto D."/>
            <person name="Vollmers J."/>
            <person name="Rivas-Marin E."/>
            <person name="Kohn T."/>
            <person name="Peeters S.H."/>
            <person name="Heuer A."/>
            <person name="Rast P."/>
            <person name="Oberbeckmann S."/>
            <person name="Bunk B."/>
            <person name="Jeske O."/>
            <person name="Meyerdierks A."/>
            <person name="Storesund J.E."/>
            <person name="Kallscheuer N."/>
            <person name="Luecker S."/>
            <person name="Lage O.M."/>
            <person name="Pohl T."/>
            <person name="Merkel B.J."/>
            <person name="Hornburger P."/>
            <person name="Mueller R.-W."/>
            <person name="Bruemmer F."/>
            <person name="Labrenz M."/>
            <person name="Spormann A.M."/>
            <person name="Op Den Camp H."/>
            <person name="Overmann J."/>
            <person name="Amann R."/>
            <person name="Jetten M.S.M."/>
            <person name="Mascher T."/>
            <person name="Medema M.H."/>
            <person name="Devos D.P."/>
            <person name="Kaster A.-K."/>
            <person name="Ovreas L."/>
            <person name="Rohde M."/>
            <person name="Galperin M.Y."/>
            <person name="Jogler C."/>
        </authorList>
    </citation>
    <scope>NUCLEOTIDE SEQUENCE [LARGE SCALE GENOMIC DNA]</scope>
    <source>
        <strain evidence="3 4">KOR34</strain>
    </source>
</reference>
<dbReference type="PROSITE" id="PS50006">
    <property type="entry name" value="FHA_DOMAIN"/>
    <property type="match status" value="1"/>
</dbReference>
<evidence type="ECO:0000256" key="1">
    <source>
        <dbReference type="ARBA" id="ARBA00022801"/>
    </source>
</evidence>
<dbReference type="InterPro" id="IPR003018">
    <property type="entry name" value="GAF"/>
</dbReference>
<dbReference type="Gene3D" id="3.30.450.40">
    <property type="match status" value="1"/>
</dbReference>
<evidence type="ECO:0000259" key="2">
    <source>
        <dbReference type="PROSITE" id="PS50006"/>
    </source>
</evidence>
<dbReference type="InterPro" id="IPR001932">
    <property type="entry name" value="PPM-type_phosphatase-like_dom"/>
</dbReference>
<dbReference type="Pfam" id="PF07228">
    <property type="entry name" value="SpoIIE"/>
    <property type="match status" value="1"/>
</dbReference>